<proteinExistence type="predicted"/>
<keyword evidence="2" id="KW-1185">Reference proteome</keyword>
<evidence type="ECO:0000313" key="2">
    <source>
        <dbReference type="Proteomes" id="UP000011861"/>
    </source>
</evidence>
<reference evidence="1 2" key="1">
    <citation type="journal article" date="2013" name="Virus Genes">
        <title>Complete nucleotide sequence of Bacillus subtilis (natto) bacteriophage PM1, a phage associated with disruption of food production.</title>
        <authorList>
            <person name="Umene K."/>
            <person name="Shiraishi A."/>
        </authorList>
    </citation>
    <scope>NUCLEOTIDE SEQUENCE [LARGE SCALE GENOMIC DNA]</scope>
    <source>
        <strain evidence="1">PM1</strain>
    </source>
</reference>
<dbReference type="GO" id="GO:0005198">
    <property type="term" value="F:structural molecule activity"/>
    <property type="evidence" value="ECO:0007669"/>
    <property type="project" value="InterPro"/>
</dbReference>
<sequence length="366" mass="41047">MTQEQILKYIQETVSEIMNRVITAKDLLDDNKSQALIDAIKQALDRLGLTFQDVIPNFTTNNYFKGVDEASALLSEAGLGVTGGLALTRSGMVAKGFRKKIHLEAVQAIAGDMMDDLLTALSKAKESAEVNIKETVKAAKKDIAKGLIVGDSSKVVSQRVQQSFIKHGLTAISKKDKNGVMRRLPLDFYCNTVVSTKMREANTQGATNRYVENGVKLVQVDTHAPTCKTCAKYEGMVICISGSVPGFKSIKDKSVKLPPYHPNCQHTIRPYMTEFKTQQEIQKEKDKWKRWNPEKDDRSAANKKAYEKEQAIRRRANTEKKQYAKIKVALGDKAPKTIGAYRRMKRANSKSWQKLQAEYRSAIRQI</sequence>
<dbReference type="RefSeq" id="YP_007678083.1">
    <property type="nucleotide sequence ID" value="NC_020883.1"/>
</dbReference>
<protein>
    <recommendedName>
        <fullName evidence="3">Minor capsid protein</fullName>
    </recommendedName>
</protein>
<name>M4ZR27_9CAUD</name>
<dbReference type="OrthoDB" id="3800at10239"/>
<dbReference type="InterPro" id="IPR009319">
    <property type="entry name" value="Phage_A118_VSP1"/>
</dbReference>
<evidence type="ECO:0000313" key="1">
    <source>
        <dbReference type="EMBL" id="BAM99137.1"/>
    </source>
</evidence>
<dbReference type="Proteomes" id="UP000011861">
    <property type="component" value="Segment"/>
</dbReference>
<dbReference type="KEGG" id="vg:15042078"/>
<dbReference type="EMBL" id="AB711120">
    <property type="protein sequence ID" value="BAM99137.1"/>
    <property type="molecule type" value="Genomic_DNA"/>
</dbReference>
<dbReference type="Pfam" id="PF06152">
    <property type="entry name" value="Phage_min_cap2"/>
    <property type="match status" value="1"/>
</dbReference>
<evidence type="ECO:0008006" key="3">
    <source>
        <dbReference type="Google" id="ProtNLM"/>
    </source>
</evidence>
<accession>M4ZR27</accession>
<dbReference type="GeneID" id="15042078"/>
<organism evidence="1 2">
    <name type="scientific">Bacillus phage PM1</name>
    <dbReference type="NCBI Taxonomy" id="547228"/>
    <lineage>
        <taxon>Viruses</taxon>
        <taxon>Duplodnaviria</taxon>
        <taxon>Heunggongvirae</taxon>
        <taxon>Uroviricota</taxon>
        <taxon>Caudoviricetes</taxon>
        <taxon>Pemunavirus</taxon>
        <taxon>Pemunavirus PM1</taxon>
    </lineage>
</organism>